<dbReference type="AlphaFoldDB" id="A0A1I6S3V4"/>
<dbReference type="Gene3D" id="3.40.190.10">
    <property type="entry name" value="Periplasmic binding protein-like II"/>
    <property type="match status" value="2"/>
</dbReference>
<reference evidence="13" key="1">
    <citation type="submission" date="2016-10" db="EMBL/GenBank/DDBJ databases">
        <authorList>
            <person name="Varghese N."/>
            <person name="Submissions S."/>
        </authorList>
    </citation>
    <scope>NUCLEOTIDE SEQUENCE [LARGE SCALE GENOMIC DNA]</scope>
    <source>
        <strain evidence="13">DSM 45789</strain>
    </source>
</reference>
<keyword evidence="8 10" id="KW-0564">Palmitate</keyword>
<evidence type="ECO:0000256" key="5">
    <source>
        <dbReference type="ARBA" id="ARBA00022448"/>
    </source>
</evidence>
<keyword evidence="10" id="KW-1003">Cell membrane</keyword>
<feature type="chain" id="PRO_5039747316" description="Phosphate-binding protein" evidence="10">
    <location>
        <begin position="20"/>
        <end position="314"/>
    </location>
</feature>
<organism evidence="12 13">
    <name type="scientific">Marininema halotolerans</name>
    <dbReference type="NCBI Taxonomy" id="1155944"/>
    <lineage>
        <taxon>Bacteria</taxon>
        <taxon>Bacillati</taxon>
        <taxon>Bacillota</taxon>
        <taxon>Bacilli</taxon>
        <taxon>Bacillales</taxon>
        <taxon>Thermoactinomycetaceae</taxon>
        <taxon>Marininema</taxon>
    </lineage>
</organism>
<sequence length="314" mass="34306">MWKKGLAVAGALLLSVSLAACSSNASGGGSEKDKGLSGTIRIDGSSTVFPISQAVAEEFMKKNPNVNVTVAQSGTGAGFDKWTKQETDLSDASRLIKDEEKEAAKKSGLEPKEFPVAFDGISVVVNKENDFAKTITTKELKKIWEPDSKVKTWKDVRSNWPDKPIKLYGPGTSDGTFDYFTGAIIGEEGKSRTDYTQSEDDNTLVTGVSGDKYALGYFGFSYYEENKDKLNVLKVDNGKGGVAPSFETIKNGTYSPLSRSIYVYADEKTMTENKAIKEFLSFYLKEGKQLVSDVGYVPLTDKDYEKGIALLEDK</sequence>
<dbReference type="PANTHER" id="PTHR30570:SF1">
    <property type="entry name" value="PHOSPHATE-BINDING PROTEIN PSTS"/>
    <property type="match status" value="1"/>
</dbReference>
<dbReference type="InterPro" id="IPR011862">
    <property type="entry name" value="Phos-bd"/>
</dbReference>
<dbReference type="NCBIfam" id="TIGR02136">
    <property type="entry name" value="ptsS_2"/>
    <property type="match status" value="1"/>
</dbReference>
<dbReference type="SUPFAM" id="SSF53850">
    <property type="entry name" value="Periplasmic binding protein-like II"/>
    <property type="match status" value="1"/>
</dbReference>
<gene>
    <name evidence="12" type="ORF">SAMN05444972_106128</name>
</gene>
<evidence type="ECO:0000256" key="6">
    <source>
        <dbReference type="ARBA" id="ARBA00022592"/>
    </source>
</evidence>
<comment type="similarity">
    <text evidence="3 10">Belongs to the PstS family.</text>
</comment>
<evidence type="ECO:0000256" key="10">
    <source>
        <dbReference type="RuleBase" id="RU367119"/>
    </source>
</evidence>
<name>A0A1I6S3V4_9BACL</name>
<dbReference type="GO" id="GO:0006817">
    <property type="term" value="P:phosphate ion transport"/>
    <property type="evidence" value="ECO:0007669"/>
    <property type="project" value="UniProtKB-UniRule"/>
</dbReference>
<evidence type="ECO:0000256" key="2">
    <source>
        <dbReference type="ARBA" id="ARBA00004193"/>
    </source>
</evidence>
<feature type="signal peptide" evidence="10">
    <location>
        <begin position="1"/>
        <end position="19"/>
    </location>
</feature>
<evidence type="ECO:0000256" key="1">
    <source>
        <dbReference type="ARBA" id="ARBA00002841"/>
    </source>
</evidence>
<keyword evidence="10" id="KW-0472">Membrane</keyword>
<comment type="function">
    <text evidence="1">Part of the ABC transporter complex PstSACB involved in phosphate import.</text>
</comment>
<evidence type="ECO:0000256" key="8">
    <source>
        <dbReference type="ARBA" id="ARBA00023139"/>
    </source>
</evidence>
<evidence type="ECO:0000313" key="13">
    <source>
        <dbReference type="Proteomes" id="UP000198660"/>
    </source>
</evidence>
<dbReference type="GO" id="GO:0042301">
    <property type="term" value="F:phosphate ion binding"/>
    <property type="evidence" value="ECO:0007669"/>
    <property type="project" value="UniProtKB-UniRule"/>
</dbReference>
<proteinExistence type="inferred from homology"/>
<dbReference type="InterPro" id="IPR050811">
    <property type="entry name" value="Phosphate_ABC_transporter"/>
</dbReference>
<evidence type="ECO:0000313" key="12">
    <source>
        <dbReference type="EMBL" id="SFS71626.1"/>
    </source>
</evidence>
<dbReference type="CDD" id="cd13654">
    <property type="entry name" value="PBP2_phosphate_like_2"/>
    <property type="match status" value="1"/>
</dbReference>
<comment type="subunit">
    <text evidence="4 10">The complex is composed of two ATP-binding proteins (PstB), two transmembrane proteins (PstC and PstA) and a solute-binding protein (PstS).</text>
</comment>
<keyword evidence="13" id="KW-1185">Reference proteome</keyword>
<evidence type="ECO:0000256" key="4">
    <source>
        <dbReference type="ARBA" id="ARBA00011529"/>
    </source>
</evidence>
<dbReference type="GO" id="GO:0005886">
    <property type="term" value="C:plasma membrane"/>
    <property type="evidence" value="ECO:0007669"/>
    <property type="project" value="UniProtKB-SubCell"/>
</dbReference>
<feature type="domain" description="PBP" evidence="11">
    <location>
        <begin position="36"/>
        <end position="284"/>
    </location>
</feature>
<dbReference type="OrthoDB" id="9790048at2"/>
<evidence type="ECO:0000256" key="9">
    <source>
        <dbReference type="ARBA" id="ARBA00023288"/>
    </source>
</evidence>
<keyword evidence="5 10" id="KW-0813">Transport</keyword>
<dbReference type="Pfam" id="PF12849">
    <property type="entry name" value="PBP_like_2"/>
    <property type="match status" value="1"/>
</dbReference>
<dbReference type="EMBL" id="FPAA01000006">
    <property type="protein sequence ID" value="SFS71626.1"/>
    <property type="molecule type" value="Genomic_DNA"/>
</dbReference>
<dbReference type="InterPro" id="IPR024370">
    <property type="entry name" value="PBP_domain"/>
</dbReference>
<dbReference type="RefSeq" id="WP_091836927.1">
    <property type="nucleotide sequence ID" value="NZ_FPAA01000006.1"/>
</dbReference>
<evidence type="ECO:0000256" key="7">
    <source>
        <dbReference type="ARBA" id="ARBA00022729"/>
    </source>
</evidence>
<comment type="subcellular location">
    <subcellularLocation>
        <location evidence="2 10">Cell membrane</location>
        <topology evidence="2 10">Lipid-anchor</topology>
    </subcellularLocation>
</comment>
<protein>
    <recommendedName>
        <fullName evidence="10">Phosphate-binding protein</fullName>
    </recommendedName>
</protein>
<dbReference type="PANTHER" id="PTHR30570">
    <property type="entry name" value="PERIPLASMIC PHOSPHATE BINDING COMPONENT OF PHOSPHATE ABC TRANSPORTER"/>
    <property type="match status" value="1"/>
</dbReference>
<evidence type="ECO:0000259" key="11">
    <source>
        <dbReference type="Pfam" id="PF12849"/>
    </source>
</evidence>
<dbReference type="Proteomes" id="UP000198660">
    <property type="component" value="Unassembled WGS sequence"/>
</dbReference>
<accession>A0A1I6S3V4</accession>
<keyword evidence="9 10" id="KW-0449">Lipoprotein</keyword>
<evidence type="ECO:0000256" key="3">
    <source>
        <dbReference type="ARBA" id="ARBA00008725"/>
    </source>
</evidence>
<comment type="function">
    <text evidence="10">Involved in the system for phosphate transport across the cytoplasmic membrane.</text>
</comment>
<keyword evidence="7 10" id="KW-0732">Signal</keyword>
<keyword evidence="6 10" id="KW-0592">Phosphate transport</keyword>
<dbReference type="PROSITE" id="PS51257">
    <property type="entry name" value="PROKAR_LIPOPROTEIN"/>
    <property type="match status" value="1"/>
</dbReference>